<protein>
    <submittedName>
        <fullName evidence="11">CCA tRNA nucleotidyltransferase</fullName>
    </submittedName>
</protein>
<feature type="domain" description="tRNA nucleotidyltransferase/poly(A) polymerase RNA and SrmB- binding" evidence="10">
    <location>
        <begin position="190"/>
        <end position="241"/>
    </location>
</feature>
<dbReference type="InterPro" id="IPR043519">
    <property type="entry name" value="NT_sf"/>
</dbReference>
<feature type="domain" description="Poly A polymerase head" evidence="9">
    <location>
        <begin position="31"/>
        <end position="152"/>
    </location>
</feature>
<evidence type="ECO:0000259" key="9">
    <source>
        <dbReference type="Pfam" id="PF01743"/>
    </source>
</evidence>
<sequence length="421" mass="45748">MTVNLAHEAWLQDAAVQRVFALLNTDGGEGRVVGGAVRNALMGAPISDVDFATTNLPQVVMERAAAAGIKAVPTGIDHGTVTLVIDGRGFEVTTLRQDVDTDGRRAKVNFGTDWQADAERRDFTINALYATADGEVVDLVNGLPDIETKTLRFIGDAHQRIAEDYLRVLRFFRFFAYYGSGRPDADGLRASARAKDKLDSLSAERVWSELRKLLAAPDPSRALLWMRTSGVLTAVLPETEKWGIDAIHGLVATETALKWQPDPMLRLAAIIPPDGERIRVMADRLRLSRAEAEALQSFAAAPSITPDMAGAALDRALYRQGVTGIIMRLRLALASARAKAVDDNDEMLKAAKLDSLLKRAIAFVKPQFPVSGADLVNLGLTPGPKFGKVLGQLEAEWVDRNFVDDRAALTTRLAAIIEQAD</sequence>
<evidence type="ECO:0000256" key="8">
    <source>
        <dbReference type="RuleBase" id="RU003953"/>
    </source>
</evidence>
<dbReference type="Gene3D" id="1.10.3090.10">
    <property type="entry name" value="cca-adding enzyme, domain 2"/>
    <property type="match status" value="1"/>
</dbReference>
<gene>
    <name evidence="11" type="ORF">ACFOVS_05935</name>
</gene>
<evidence type="ECO:0000256" key="1">
    <source>
        <dbReference type="ARBA" id="ARBA00001946"/>
    </source>
</evidence>
<dbReference type="Pfam" id="PF01743">
    <property type="entry name" value="PolyA_pol"/>
    <property type="match status" value="1"/>
</dbReference>
<dbReference type="InterPro" id="IPR032828">
    <property type="entry name" value="PolyA_RNA-bd"/>
</dbReference>
<comment type="caution">
    <text evidence="11">The sequence shown here is derived from an EMBL/GenBank/DDBJ whole genome shotgun (WGS) entry which is preliminary data.</text>
</comment>
<keyword evidence="7" id="KW-0460">Magnesium</keyword>
<accession>A0ABV8E6A3</accession>
<dbReference type="Pfam" id="PF12627">
    <property type="entry name" value="PolyA_pol_RNAbd"/>
    <property type="match status" value="1"/>
</dbReference>
<dbReference type="EMBL" id="JBHSBD010000024">
    <property type="protein sequence ID" value="MFC3967668.1"/>
    <property type="molecule type" value="Genomic_DNA"/>
</dbReference>
<dbReference type="PANTHER" id="PTHR46173:SF1">
    <property type="entry name" value="CCA TRNA NUCLEOTIDYLTRANSFERASE 1, MITOCHONDRIAL"/>
    <property type="match status" value="1"/>
</dbReference>
<dbReference type="SUPFAM" id="SSF81301">
    <property type="entry name" value="Nucleotidyltransferase"/>
    <property type="match status" value="1"/>
</dbReference>
<dbReference type="SUPFAM" id="SSF81891">
    <property type="entry name" value="Poly A polymerase C-terminal region-like"/>
    <property type="match status" value="1"/>
</dbReference>
<organism evidence="11 12">
    <name type="scientific">Rhizobium lemnae</name>
    <dbReference type="NCBI Taxonomy" id="1214924"/>
    <lineage>
        <taxon>Bacteria</taxon>
        <taxon>Pseudomonadati</taxon>
        <taxon>Pseudomonadota</taxon>
        <taxon>Alphaproteobacteria</taxon>
        <taxon>Hyphomicrobiales</taxon>
        <taxon>Rhizobiaceae</taxon>
        <taxon>Rhizobium/Agrobacterium group</taxon>
        <taxon>Rhizobium</taxon>
    </lineage>
</organism>
<evidence type="ECO:0000259" key="10">
    <source>
        <dbReference type="Pfam" id="PF12627"/>
    </source>
</evidence>
<keyword evidence="8" id="KW-0694">RNA-binding</keyword>
<keyword evidence="12" id="KW-1185">Reference proteome</keyword>
<evidence type="ECO:0000256" key="4">
    <source>
        <dbReference type="ARBA" id="ARBA00022695"/>
    </source>
</evidence>
<name>A0ABV8E6A3_9HYPH</name>
<dbReference type="PANTHER" id="PTHR46173">
    <property type="entry name" value="CCA TRNA NUCLEOTIDYLTRANSFERASE 1, MITOCHONDRIAL"/>
    <property type="match status" value="1"/>
</dbReference>
<evidence type="ECO:0000256" key="6">
    <source>
        <dbReference type="ARBA" id="ARBA00022741"/>
    </source>
</evidence>
<dbReference type="InterPro" id="IPR050264">
    <property type="entry name" value="Bact_CCA-adding_enz_type3_sf"/>
</dbReference>
<keyword evidence="3" id="KW-0819">tRNA processing</keyword>
<keyword evidence="5" id="KW-0479">Metal-binding</keyword>
<dbReference type="CDD" id="cd05398">
    <property type="entry name" value="NT_ClassII-CCAase"/>
    <property type="match status" value="1"/>
</dbReference>
<evidence type="ECO:0000313" key="12">
    <source>
        <dbReference type="Proteomes" id="UP001595697"/>
    </source>
</evidence>
<evidence type="ECO:0000256" key="5">
    <source>
        <dbReference type="ARBA" id="ARBA00022723"/>
    </source>
</evidence>
<keyword evidence="6" id="KW-0547">Nucleotide-binding</keyword>
<dbReference type="Proteomes" id="UP001595697">
    <property type="component" value="Unassembled WGS sequence"/>
</dbReference>
<keyword evidence="2 8" id="KW-0808">Transferase</keyword>
<evidence type="ECO:0000313" key="11">
    <source>
        <dbReference type="EMBL" id="MFC3967668.1"/>
    </source>
</evidence>
<dbReference type="RefSeq" id="WP_247261868.1">
    <property type="nucleotide sequence ID" value="NZ_JALJQZ010000029.1"/>
</dbReference>
<comment type="cofactor">
    <cofactor evidence="1">
        <name>Mg(2+)</name>
        <dbReference type="ChEBI" id="CHEBI:18420"/>
    </cofactor>
</comment>
<evidence type="ECO:0000256" key="3">
    <source>
        <dbReference type="ARBA" id="ARBA00022694"/>
    </source>
</evidence>
<evidence type="ECO:0000256" key="7">
    <source>
        <dbReference type="ARBA" id="ARBA00022842"/>
    </source>
</evidence>
<keyword evidence="4" id="KW-0548">Nucleotidyltransferase</keyword>
<dbReference type="Gene3D" id="3.30.460.10">
    <property type="entry name" value="Beta Polymerase, domain 2"/>
    <property type="match status" value="1"/>
</dbReference>
<proteinExistence type="inferred from homology"/>
<comment type="similarity">
    <text evidence="8">Belongs to the tRNA nucleotidyltransferase/poly(A) polymerase family.</text>
</comment>
<evidence type="ECO:0000256" key="2">
    <source>
        <dbReference type="ARBA" id="ARBA00022679"/>
    </source>
</evidence>
<dbReference type="InterPro" id="IPR002646">
    <property type="entry name" value="PolA_pol_head_dom"/>
</dbReference>
<reference evidence="12" key="1">
    <citation type="journal article" date="2019" name="Int. J. Syst. Evol. Microbiol.">
        <title>The Global Catalogue of Microorganisms (GCM) 10K type strain sequencing project: providing services to taxonomists for standard genome sequencing and annotation.</title>
        <authorList>
            <consortium name="The Broad Institute Genomics Platform"/>
            <consortium name="The Broad Institute Genome Sequencing Center for Infectious Disease"/>
            <person name="Wu L."/>
            <person name="Ma J."/>
        </authorList>
    </citation>
    <scope>NUCLEOTIDE SEQUENCE [LARGE SCALE GENOMIC DNA]</scope>
    <source>
        <strain evidence="12">TBRC 5781</strain>
    </source>
</reference>